<gene>
    <name evidence="1" type="ORF">KI387_043964</name>
</gene>
<feature type="non-terminal residue" evidence="1">
    <location>
        <position position="63"/>
    </location>
</feature>
<evidence type="ECO:0000313" key="1">
    <source>
        <dbReference type="EMBL" id="KAH9320368.1"/>
    </source>
</evidence>
<reference evidence="1 2" key="1">
    <citation type="journal article" date="2021" name="Nat. Plants">
        <title>The Taxus genome provides insights into paclitaxel biosynthesis.</title>
        <authorList>
            <person name="Xiong X."/>
            <person name="Gou J."/>
            <person name="Liao Q."/>
            <person name="Li Y."/>
            <person name="Zhou Q."/>
            <person name="Bi G."/>
            <person name="Li C."/>
            <person name="Du R."/>
            <person name="Wang X."/>
            <person name="Sun T."/>
            <person name="Guo L."/>
            <person name="Liang H."/>
            <person name="Lu P."/>
            <person name="Wu Y."/>
            <person name="Zhang Z."/>
            <person name="Ro D.K."/>
            <person name="Shang Y."/>
            <person name="Huang S."/>
            <person name="Yan J."/>
        </authorList>
    </citation>
    <scope>NUCLEOTIDE SEQUENCE [LARGE SCALE GENOMIC DNA]</scope>
    <source>
        <strain evidence="1">Ta-2019</strain>
    </source>
</reference>
<comment type="caution">
    <text evidence="1">The sequence shown here is derived from an EMBL/GenBank/DDBJ whole genome shotgun (WGS) entry which is preliminary data.</text>
</comment>
<dbReference type="Proteomes" id="UP000824469">
    <property type="component" value="Unassembled WGS sequence"/>
</dbReference>
<feature type="non-terminal residue" evidence="1">
    <location>
        <position position="1"/>
    </location>
</feature>
<proteinExistence type="predicted"/>
<name>A0AA38GFL1_TAXCH</name>
<organism evidence="1 2">
    <name type="scientific">Taxus chinensis</name>
    <name type="common">Chinese yew</name>
    <name type="synonym">Taxus wallichiana var. chinensis</name>
    <dbReference type="NCBI Taxonomy" id="29808"/>
    <lineage>
        <taxon>Eukaryota</taxon>
        <taxon>Viridiplantae</taxon>
        <taxon>Streptophyta</taxon>
        <taxon>Embryophyta</taxon>
        <taxon>Tracheophyta</taxon>
        <taxon>Spermatophyta</taxon>
        <taxon>Pinopsida</taxon>
        <taxon>Pinidae</taxon>
        <taxon>Conifers II</taxon>
        <taxon>Cupressales</taxon>
        <taxon>Taxaceae</taxon>
        <taxon>Taxus</taxon>
    </lineage>
</organism>
<evidence type="ECO:0000313" key="2">
    <source>
        <dbReference type="Proteomes" id="UP000824469"/>
    </source>
</evidence>
<dbReference type="AlphaFoldDB" id="A0AA38GFL1"/>
<keyword evidence="2" id="KW-1185">Reference proteome</keyword>
<dbReference type="EMBL" id="JAHRHJ020000004">
    <property type="protein sequence ID" value="KAH9320368.1"/>
    <property type="molecule type" value="Genomic_DNA"/>
</dbReference>
<protein>
    <submittedName>
        <fullName evidence="1">Uncharacterized protein</fullName>
    </submittedName>
</protein>
<sequence length="63" mass="6990">EMILRHSTSCFTPSSDLEDTNFTISLHVESLIRKMPVASMLTYVEAKDQLNSSDPVDGDDSTL</sequence>
<accession>A0AA38GFL1</accession>